<organism evidence="1 2">
    <name type="scientific">Trematosphaeria pertusa</name>
    <dbReference type="NCBI Taxonomy" id="390896"/>
    <lineage>
        <taxon>Eukaryota</taxon>
        <taxon>Fungi</taxon>
        <taxon>Dikarya</taxon>
        <taxon>Ascomycota</taxon>
        <taxon>Pezizomycotina</taxon>
        <taxon>Dothideomycetes</taxon>
        <taxon>Pleosporomycetidae</taxon>
        <taxon>Pleosporales</taxon>
        <taxon>Massarineae</taxon>
        <taxon>Trematosphaeriaceae</taxon>
        <taxon>Trematosphaeria</taxon>
    </lineage>
</organism>
<dbReference type="OrthoDB" id="3740850at2759"/>
<accession>A0A6A6HTM5</accession>
<reference evidence="1" key="1">
    <citation type="journal article" date="2020" name="Stud. Mycol.">
        <title>101 Dothideomycetes genomes: a test case for predicting lifestyles and emergence of pathogens.</title>
        <authorList>
            <person name="Haridas S."/>
            <person name="Albert R."/>
            <person name="Binder M."/>
            <person name="Bloem J."/>
            <person name="Labutti K."/>
            <person name="Salamov A."/>
            <person name="Andreopoulos B."/>
            <person name="Baker S."/>
            <person name="Barry K."/>
            <person name="Bills G."/>
            <person name="Bluhm B."/>
            <person name="Cannon C."/>
            <person name="Castanera R."/>
            <person name="Culley D."/>
            <person name="Daum C."/>
            <person name="Ezra D."/>
            <person name="Gonzalez J."/>
            <person name="Henrissat B."/>
            <person name="Kuo A."/>
            <person name="Liang C."/>
            <person name="Lipzen A."/>
            <person name="Lutzoni F."/>
            <person name="Magnuson J."/>
            <person name="Mondo S."/>
            <person name="Nolan M."/>
            <person name="Ohm R."/>
            <person name="Pangilinan J."/>
            <person name="Park H.-J."/>
            <person name="Ramirez L."/>
            <person name="Alfaro M."/>
            <person name="Sun H."/>
            <person name="Tritt A."/>
            <person name="Yoshinaga Y."/>
            <person name="Zwiers L.-H."/>
            <person name="Turgeon B."/>
            <person name="Goodwin S."/>
            <person name="Spatafora J."/>
            <person name="Crous P."/>
            <person name="Grigoriev I."/>
        </authorList>
    </citation>
    <scope>NUCLEOTIDE SEQUENCE</scope>
    <source>
        <strain evidence="1">CBS 122368</strain>
    </source>
</reference>
<dbReference type="Pfam" id="PF14223">
    <property type="entry name" value="Retrotran_gag_2"/>
    <property type="match status" value="1"/>
</dbReference>
<evidence type="ECO:0000313" key="1">
    <source>
        <dbReference type="EMBL" id="KAF2241466.1"/>
    </source>
</evidence>
<keyword evidence="2" id="KW-1185">Reference proteome</keyword>
<protein>
    <submittedName>
        <fullName evidence="1">Uncharacterized protein</fullName>
    </submittedName>
</protein>
<feature type="non-terminal residue" evidence="1">
    <location>
        <position position="1"/>
    </location>
</feature>
<dbReference type="EMBL" id="ML987212">
    <property type="protein sequence ID" value="KAF2241466.1"/>
    <property type="molecule type" value="Genomic_DNA"/>
</dbReference>
<dbReference type="Proteomes" id="UP000800094">
    <property type="component" value="Unassembled WGS sequence"/>
</dbReference>
<name>A0A6A6HTM5_9PLEO</name>
<dbReference type="AlphaFoldDB" id="A0A6A6HTM5"/>
<gene>
    <name evidence="1" type="ORF">BU26DRAFT_440810</name>
</gene>
<sequence>IAFKYAELWDVINGTEKRATRSDTKAFDAQDTKAMVMLLSSIDKDLTMMVTSCESAAGAWAYLAEQFDRDTGNLTIYQFRSLTSLRYRDGEDLKLHTNTFHQLWVKLQKKCSSSN</sequence>
<dbReference type="RefSeq" id="XP_033676470.1">
    <property type="nucleotide sequence ID" value="XM_033824419.1"/>
</dbReference>
<evidence type="ECO:0000313" key="2">
    <source>
        <dbReference type="Proteomes" id="UP000800094"/>
    </source>
</evidence>
<proteinExistence type="predicted"/>
<dbReference type="GeneID" id="54577749"/>